<dbReference type="AlphaFoldDB" id="A0A372FY30"/>
<organism evidence="2 3">
    <name type="scientific">Micromonospora craniellae</name>
    <dbReference type="NCBI Taxonomy" id="2294034"/>
    <lineage>
        <taxon>Bacteria</taxon>
        <taxon>Bacillati</taxon>
        <taxon>Actinomycetota</taxon>
        <taxon>Actinomycetes</taxon>
        <taxon>Micromonosporales</taxon>
        <taxon>Micromonosporaceae</taxon>
        <taxon>Micromonospora</taxon>
    </lineage>
</organism>
<reference evidence="2 3" key="1">
    <citation type="submission" date="2018-08" db="EMBL/GenBank/DDBJ databases">
        <title>Verrucosispora craniellae sp. nov., isolated from a marine sponge in the South China Sea.</title>
        <authorList>
            <person name="Li L."/>
            <person name="Lin H.W."/>
        </authorList>
    </citation>
    <scope>NUCLEOTIDE SEQUENCE [LARGE SCALE GENOMIC DNA]</scope>
    <source>
        <strain evidence="2 3">LHW63014</strain>
    </source>
</reference>
<proteinExistence type="predicted"/>
<keyword evidence="1" id="KW-0732">Signal</keyword>
<dbReference type="Proteomes" id="UP000262621">
    <property type="component" value="Unassembled WGS sequence"/>
</dbReference>
<accession>A0A372FY30</accession>
<gene>
    <name evidence="2" type="ORF">D0Q02_16245</name>
</gene>
<dbReference type="OrthoDB" id="3806195at2"/>
<dbReference type="EMBL" id="QVFU01000016">
    <property type="protein sequence ID" value="RFS45446.1"/>
    <property type="molecule type" value="Genomic_DNA"/>
</dbReference>
<comment type="caution">
    <text evidence="2">The sequence shown here is derived from an EMBL/GenBank/DDBJ whole genome shotgun (WGS) entry which is preliminary data.</text>
</comment>
<evidence type="ECO:0000256" key="1">
    <source>
        <dbReference type="SAM" id="SignalP"/>
    </source>
</evidence>
<dbReference type="RefSeq" id="WP_117228837.1">
    <property type="nucleotide sequence ID" value="NZ_CP061725.1"/>
</dbReference>
<feature type="signal peptide" evidence="1">
    <location>
        <begin position="1"/>
        <end position="27"/>
    </location>
</feature>
<protein>
    <submittedName>
        <fullName evidence="2">Uncharacterized protein</fullName>
    </submittedName>
</protein>
<name>A0A372FY30_9ACTN</name>
<evidence type="ECO:0000313" key="2">
    <source>
        <dbReference type="EMBL" id="RFS45446.1"/>
    </source>
</evidence>
<sequence>MSVLARSRTATAVARRSLALFVTTALAATIALTATAAPASAAVPDRWGFAYLQTPTPAPGTILDTSRQWGGWKTSLPGAWATVDQIGVGRYRVYFPATASTNGVAHVTAVDNAPRWCQVAATYPFGADQAVEVQCYRPGGGPDNARFVVDYSTSSGLLPPGSHAFGYVRGTPPGGMTASFNSAGAANTVAHLGTGIYEVRLNGLSTTALSGNLQATAEHPNLPRRCKIARWGVSGGAVLAYVFCFDPTGAHADSWFNLTYHRERPIFGAVPPKHFAYVWSPGLGGPTDFNSAGGVNSIMVSGVGQYLVTLPLVGYRMTTVQVTAFGPTPDYCNLQTPWILSGATAIIRNVICFNNAGAQTANQFLLTYSSNV</sequence>
<evidence type="ECO:0000313" key="3">
    <source>
        <dbReference type="Proteomes" id="UP000262621"/>
    </source>
</evidence>
<keyword evidence="3" id="KW-1185">Reference proteome</keyword>
<feature type="chain" id="PRO_5016878520" evidence="1">
    <location>
        <begin position="28"/>
        <end position="372"/>
    </location>
</feature>